<evidence type="ECO:0000313" key="2">
    <source>
        <dbReference type="Proteomes" id="UP000249248"/>
    </source>
</evidence>
<dbReference type="RefSeq" id="WP_111064419.1">
    <property type="nucleotide sequence ID" value="NZ_JBHUCU010000012.1"/>
</dbReference>
<comment type="caution">
    <text evidence="1">The sequence shown here is derived from an EMBL/GenBank/DDBJ whole genome shotgun (WGS) entry which is preliminary data.</text>
</comment>
<gene>
    <name evidence="1" type="ORF">DNU06_15525</name>
</gene>
<keyword evidence="2" id="KW-1185">Reference proteome</keyword>
<accession>A0A2W1MVR5</accession>
<evidence type="ECO:0000313" key="1">
    <source>
        <dbReference type="EMBL" id="PZE15917.1"/>
    </source>
</evidence>
<dbReference type="PROSITE" id="PS51257">
    <property type="entry name" value="PROKAR_LIPOPROTEIN"/>
    <property type="match status" value="1"/>
</dbReference>
<sequence length="170" mass="20137">MFLAKKERKSKHRKTNRILFHFITLLLLISCNTIKIKENERGVLFKRFDGGIDTSKVYLPGKHSTTKWNYFKIYNISSKSGSVDLVENEQKFKIEYTYKPIPEKVNLLEYYIGADYQKYVLEPEIKNMFLELIKKISINEIEVVLLQNLKPILNKKYIDLQSVNLLEIKE</sequence>
<reference evidence="1 2" key="1">
    <citation type="submission" date="2018-06" db="EMBL/GenBank/DDBJ databases">
        <title>The draft genome sequence of Crocinitomix sp. SM1701.</title>
        <authorList>
            <person name="Zhang X."/>
        </authorList>
    </citation>
    <scope>NUCLEOTIDE SEQUENCE [LARGE SCALE GENOMIC DNA]</scope>
    <source>
        <strain evidence="1 2">SM1701</strain>
    </source>
</reference>
<dbReference type="AlphaFoldDB" id="A0A2W1MVR5"/>
<dbReference type="Proteomes" id="UP000249248">
    <property type="component" value="Unassembled WGS sequence"/>
</dbReference>
<dbReference type="EMBL" id="QKSB01000014">
    <property type="protein sequence ID" value="PZE15917.1"/>
    <property type="molecule type" value="Genomic_DNA"/>
</dbReference>
<organism evidence="1 2">
    <name type="scientific">Putridiphycobacter roseus</name>
    <dbReference type="NCBI Taxonomy" id="2219161"/>
    <lineage>
        <taxon>Bacteria</taxon>
        <taxon>Pseudomonadati</taxon>
        <taxon>Bacteroidota</taxon>
        <taxon>Flavobacteriia</taxon>
        <taxon>Flavobacteriales</taxon>
        <taxon>Crocinitomicaceae</taxon>
        <taxon>Putridiphycobacter</taxon>
    </lineage>
</organism>
<protein>
    <submittedName>
        <fullName evidence="1">Uncharacterized protein</fullName>
    </submittedName>
</protein>
<proteinExistence type="predicted"/>
<name>A0A2W1MVR5_9FLAO</name>